<feature type="compositionally biased region" description="Basic and acidic residues" evidence="2">
    <location>
        <begin position="28"/>
        <end position="38"/>
    </location>
</feature>
<evidence type="ECO:0000313" key="4">
    <source>
        <dbReference type="Proteomes" id="UP001430356"/>
    </source>
</evidence>
<comment type="caution">
    <text evidence="3">The sequence shown here is derived from an EMBL/GenBank/DDBJ whole genome shotgun (WGS) entry which is preliminary data.</text>
</comment>
<organism evidence="3 4">
    <name type="scientific">Novymonas esmeraldas</name>
    <dbReference type="NCBI Taxonomy" id="1808958"/>
    <lineage>
        <taxon>Eukaryota</taxon>
        <taxon>Discoba</taxon>
        <taxon>Euglenozoa</taxon>
        <taxon>Kinetoplastea</taxon>
        <taxon>Metakinetoplastina</taxon>
        <taxon>Trypanosomatida</taxon>
        <taxon>Trypanosomatidae</taxon>
        <taxon>Novymonas</taxon>
    </lineage>
</organism>
<keyword evidence="1" id="KW-0175">Coiled coil</keyword>
<protein>
    <submittedName>
        <fullName evidence="3">Uncharacterized protein</fullName>
    </submittedName>
</protein>
<feature type="region of interest" description="Disordered" evidence="2">
    <location>
        <begin position="77"/>
        <end position="98"/>
    </location>
</feature>
<dbReference type="Proteomes" id="UP001430356">
    <property type="component" value="Unassembled WGS sequence"/>
</dbReference>
<keyword evidence="4" id="KW-1185">Reference proteome</keyword>
<sequence length="258" mass="28094">MSGSQLDELHARVQLLGAAVQEAVATAREAKHHVEQQARTRPRSPDQPSMGTLVDERLRGFETFIIRRVREEAAQALAASSSGSAASAPTTTSSGGRRLEILLEAQRTRGAAVEQRLVHLESKLNALTADVVSQAQAEVTHRKHLAATLGAKLEARAAAEAQRAASERRGEEEEAVVQVAQHVAQALAAMHARVDEQHAELARWREQSYELMRGTVAEVVALRADNARLRDELEGVRRHLRHGDDGSDSSGVRRRGAE</sequence>
<evidence type="ECO:0000256" key="1">
    <source>
        <dbReference type="SAM" id="Coils"/>
    </source>
</evidence>
<evidence type="ECO:0000313" key="3">
    <source>
        <dbReference type="EMBL" id="KAK7200900.1"/>
    </source>
</evidence>
<proteinExistence type="predicted"/>
<accession>A0AAW0F6J4</accession>
<feature type="compositionally biased region" description="Low complexity" evidence="2">
    <location>
        <begin position="77"/>
        <end position="96"/>
    </location>
</feature>
<dbReference type="AlphaFoldDB" id="A0AAW0F6J4"/>
<name>A0AAW0F6J4_9TRYP</name>
<dbReference type="EMBL" id="JAECZO010000009">
    <property type="protein sequence ID" value="KAK7200900.1"/>
    <property type="molecule type" value="Genomic_DNA"/>
</dbReference>
<feature type="region of interest" description="Disordered" evidence="2">
    <location>
        <begin position="27"/>
        <end position="53"/>
    </location>
</feature>
<gene>
    <name evidence="3" type="ORF">NESM_000148800</name>
</gene>
<evidence type="ECO:0000256" key="2">
    <source>
        <dbReference type="SAM" id="MobiDB-lite"/>
    </source>
</evidence>
<feature type="coiled-coil region" evidence="1">
    <location>
        <begin position="187"/>
        <end position="239"/>
    </location>
</feature>
<reference evidence="3 4" key="1">
    <citation type="journal article" date="2021" name="MBio">
        <title>A New Model Trypanosomatid, Novymonas esmeraldas: Genomic Perception of Its 'Candidatus Pandoraea novymonadis' Endosymbiont.</title>
        <authorList>
            <person name="Zakharova A."/>
            <person name="Saura A."/>
            <person name="Butenko A."/>
            <person name="Podesvova L."/>
            <person name="Warmusova S."/>
            <person name="Kostygov A.Y."/>
            <person name="Nenarokova A."/>
            <person name="Lukes J."/>
            <person name="Opperdoes F.R."/>
            <person name="Yurchenko V."/>
        </authorList>
    </citation>
    <scope>NUCLEOTIDE SEQUENCE [LARGE SCALE GENOMIC DNA]</scope>
    <source>
        <strain evidence="3 4">E262AT.01</strain>
    </source>
</reference>